<feature type="region of interest" description="Disordered" evidence="9">
    <location>
        <begin position="140"/>
        <end position="170"/>
    </location>
</feature>
<feature type="binding site" evidence="8">
    <location>
        <position position="418"/>
    </location>
    <ligand>
        <name>Zn(2+)</name>
        <dbReference type="ChEBI" id="CHEBI:29105"/>
        <label>1</label>
    </ligand>
</feature>
<feature type="domain" description="Primosomal protein N' 3' DNA-binding" evidence="10">
    <location>
        <begin position="39"/>
        <end position="138"/>
    </location>
</feature>
<sequence>MPERQITPEPQLAAVQSALLTAPDRDDAEHGSVTLPVARVAVDVSLSHLDRFFDYAVAPAQDAEAVPGARVRVRFAGKLRDGFIVERCAASEHEGRLATLHKVISAEPVLTSEIVRLIRRTADHYAGCFADVMRLAVPPRHAATEKATPAAHSDRPRAAPSTSAGPFRHYPTGEALLGSLRRRMSPRAAWQLTPTSAEAGDWAVGFAVAAAETLAGGRGTVAVVPDQRDLLRLQQACVEVLGERSFVVLTSDLGPAARYRAFLAVLRGDVRVVIGTRAAVFAPVRDLGLLALWDDGDDLLAEPRAPYPHAREVLAIRAAESGAAVLLAGYGRTAEVQQWVDRGWLRELKAERAAMRHSAPRVKIAGDSDFALQRDPHARETRLPHEVFELVRAALLQGPVLVQVPRAGYLVSLTCQTCRDRVRCPACSGPVRVGAASAEGQGVASCGWCGRLVTDWACPTCGEHRWRAPVVGAGRTAEELGRAFPQTPVRQSAAGRVLSTVPSGAAIVVATPGAEPTAEGGYAAALLLDTSLLLLRADLRAGEEALRRWLNVVGLVRSGADGGSVLAVGESTSRALQALVRLDPDGFAQRELAERAEARFPPAVKMIQVDGRSEALAEFLELAELPGPTEVLGPVELGPSTTGDAPVHRLTLRSPLALGQALTKAVKDVSGVRSARKSEGALRVRVDPVDIA</sequence>
<keyword evidence="7 8" id="KW-0238">DNA-binding</keyword>
<keyword evidence="2 8" id="KW-0235">DNA replication</keyword>
<keyword evidence="6 8" id="KW-0067">ATP-binding</keyword>
<name>A0ABS2RFE3_9ACTN</name>
<evidence type="ECO:0000313" key="12">
    <source>
        <dbReference type="Proteomes" id="UP000704762"/>
    </source>
</evidence>
<feature type="binding site" evidence="8">
    <location>
        <position position="458"/>
    </location>
    <ligand>
        <name>Zn(2+)</name>
        <dbReference type="ChEBI" id="CHEBI:29105"/>
        <label>1</label>
    </ligand>
</feature>
<protein>
    <recommendedName>
        <fullName evidence="8">Probable replication restart protein PriA</fullName>
    </recommendedName>
    <alternativeName>
        <fullName evidence="8">Putative ATP-dependent DNA helicase PriA</fullName>
    </alternativeName>
</protein>
<keyword evidence="12" id="KW-1185">Reference proteome</keyword>
<proteinExistence type="inferred from homology"/>
<comment type="subunit">
    <text evidence="8">Component of the replication restart primosome.</text>
</comment>
<dbReference type="HAMAP" id="MF_00983">
    <property type="entry name" value="PriA"/>
    <property type="match status" value="1"/>
</dbReference>
<feature type="binding site" evidence="8">
    <location>
        <position position="427"/>
    </location>
    <ligand>
        <name>Zn(2+)</name>
        <dbReference type="ChEBI" id="CHEBI:29105"/>
        <label>2</label>
    </ligand>
</feature>
<evidence type="ECO:0000256" key="3">
    <source>
        <dbReference type="ARBA" id="ARBA00022723"/>
    </source>
</evidence>
<dbReference type="InterPro" id="IPR005259">
    <property type="entry name" value="PriA"/>
</dbReference>
<evidence type="ECO:0000256" key="1">
    <source>
        <dbReference type="ARBA" id="ARBA00022515"/>
    </source>
</evidence>
<accession>A0ABS2RFE3</accession>
<comment type="caution">
    <text evidence="8">As this protein does not have any detectable helicase domains, it probably does not have helicase activity.</text>
</comment>
<feature type="binding site" evidence="8">
    <location>
        <position position="461"/>
    </location>
    <ligand>
        <name>Zn(2+)</name>
        <dbReference type="ChEBI" id="CHEBI:29105"/>
        <label>1</label>
    </ligand>
</feature>
<dbReference type="InterPro" id="IPR041222">
    <property type="entry name" value="PriA_3primeBD"/>
</dbReference>
<organism evidence="11 12">
    <name type="scientific">Microlunatus panaciterrae</name>
    <dbReference type="NCBI Taxonomy" id="400768"/>
    <lineage>
        <taxon>Bacteria</taxon>
        <taxon>Bacillati</taxon>
        <taxon>Actinomycetota</taxon>
        <taxon>Actinomycetes</taxon>
        <taxon>Propionibacteriales</taxon>
        <taxon>Propionibacteriaceae</taxon>
        <taxon>Microlunatus</taxon>
    </lineage>
</organism>
<dbReference type="InterPro" id="IPR027417">
    <property type="entry name" value="P-loop_NTPase"/>
</dbReference>
<evidence type="ECO:0000256" key="6">
    <source>
        <dbReference type="ARBA" id="ARBA00022840"/>
    </source>
</evidence>
<dbReference type="InterPro" id="IPR018527">
    <property type="entry name" value="Rubredoxin_Fe_BS"/>
</dbReference>
<feature type="binding site" evidence="8">
    <location>
        <position position="424"/>
    </location>
    <ligand>
        <name>Zn(2+)</name>
        <dbReference type="ChEBI" id="CHEBI:29105"/>
        <label>2</label>
    </ligand>
</feature>
<reference evidence="11 12" key="1">
    <citation type="submission" date="2021-01" db="EMBL/GenBank/DDBJ databases">
        <title>Sequencing the genomes of 1000 actinobacteria strains.</title>
        <authorList>
            <person name="Klenk H.-P."/>
        </authorList>
    </citation>
    <scope>NUCLEOTIDE SEQUENCE [LARGE SCALE GENOMIC DNA]</scope>
    <source>
        <strain evidence="11 12">DSM 18662</strain>
    </source>
</reference>
<dbReference type="Gene3D" id="3.40.1440.60">
    <property type="entry name" value="PriA, 3(prime) DNA-binding domain"/>
    <property type="match status" value="1"/>
</dbReference>
<comment type="function">
    <text evidence="8">Initiates the restart of stalled replication forks, which reloads the replicative helicase on sites other than the origin of replication. Recognizes and binds to abandoned replication forks and remodels them to uncover a helicase loading site. Promotes assembly of the primosome at these replication forks.</text>
</comment>
<dbReference type="PANTHER" id="PTHR30580:SF0">
    <property type="entry name" value="PRIMOSOMAL PROTEIN N"/>
    <property type="match status" value="1"/>
</dbReference>
<dbReference type="GO" id="GO:0016787">
    <property type="term" value="F:hydrolase activity"/>
    <property type="evidence" value="ECO:0007669"/>
    <property type="project" value="UniProtKB-KW"/>
</dbReference>
<evidence type="ECO:0000313" key="11">
    <source>
        <dbReference type="EMBL" id="MBM7797247.1"/>
    </source>
</evidence>
<feature type="binding site" evidence="8">
    <location>
        <position position="415"/>
    </location>
    <ligand>
        <name>Zn(2+)</name>
        <dbReference type="ChEBI" id="CHEBI:29105"/>
        <label>1</label>
    </ligand>
</feature>
<dbReference type="InterPro" id="IPR042115">
    <property type="entry name" value="PriA_3primeBD_sf"/>
</dbReference>
<evidence type="ECO:0000256" key="8">
    <source>
        <dbReference type="HAMAP-Rule" id="MF_00983"/>
    </source>
</evidence>
<evidence type="ECO:0000256" key="4">
    <source>
        <dbReference type="ARBA" id="ARBA00022741"/>
    </source>
</evidence>
<feature type="binding site" evidence="8">
    <location>
        <position position="449"/>
    </location>
    <ligand>
        <name>Zn(2+)</name>
        <dbReference type="ChEBI" id="CHEBI:29105"/>
        <label>2</label>
    </ligand>
</feature>
<keyword evidence="4 8" id="KW-0547">Nucleotide-binding</keyword>
<dbReference type="EMBL" id="JAFBCF010000001">
    <property type="protein sequence ID" value="MBM7797247.1"/>
    <property type="molecule type" value="Genomic_DNA"/>
</dbReference>
<dbReference type="Proteomes" id="UP000704762">
    <property type="component" value="Unassembled WGS sequence"/>
</dbReference>
<dbReference type="RefSeq" id="WP_204920582.1">
    <property type="nucleotide sequence ID" value="NZ_BAAAQP010000003.1"/>
</dbReference>
<keyword evidence="1 8" id="KW-0639">Primosome</keyword>
<dbReference type="PROSITE" id="PS00202">
    <property type="entry name" value="RUBREDOXIN"/>
    <property type="match status" value="1"/>
</dbReference>
<comment type="cofactor">
    <cofactor evidence="8">
        <name>Zn(2+)</name>
        <dbReference type="ChEBI" id="CHEBI:29105"/>
    </cofactor>
    <text evidence="8">Binds 2 zinc ions per subunit.</text>
</comment>
<evidence type="ECO:0000256" key="9">
    <source>
        <dbReference type="SAM" id="MobiDB-lite"/>
    </source>
</evidence>
<dbReference type="Pfam" id="PF17764">
    <property type="entry name" value="PriA_3primeBD"/>
    <property type="match status" value="1"/>
</dbReference>
<evidence type="ECO:0000256" key="5">
    <source>
        <dbReference type="ARBA" id="ARBA00022833"/>
    </source>
</evidence>
<keyword evidence="11" id="KW-0378">Hydrolase</keyword>
<evidence type="ECO:0000256" key="7">
    <source>
        <dbReference type="ARBA" id="ARBA00023125"/>
    </source>
</evidence>
<evidence type="ECO:0000259" key="10">
    <source>
        <dbReference type="Pfam" id="PF17764"/>
    </source>
</evidence>
<keyword evidence="3 8" id="KW-0479">Metal-binding</keyword>
<comment type="caution">
    <text evidence="11">The sequence shown here is derived from an EMBL/GenBank/DDBJ whole genome shotgun (WGS) entry which is preliminary data.</text>
</comment>
<gene>
    <name evidence="8" type="primary">priA</name>
    <name evidence="11" type="ORF">JOE57_000168</name>
</gene>
<dbReference type="PANTHER" id="PTHR30580">
    <property type="entry name" value="PRIMOSOMAL PROTEIN N"/>
    <property type="match status" value="1"/>
</dbReference>
<comment type="similarity">
    <text evidence="8">Belongs to the helicase family. PriA subfamily.</text>
</comment>
<evidence type="ECO:0000256" key="2">
    <source>
        <dbReference type="ARBA" id="ARBA00022705"/>
    </source>
</evidence>
<feature type="binding site" evidence="8">
    <location>
        <position position="446"/>
    </location>
    <ligand>
        <name>Zn(2+)</name>
        <dbReference type="ChEBI" id="CHEBI:29105"/>
        <label>2</label>
    </ligand>
</feature>
<keyword evidence="5 8" id="KW-0862">Zinc</keyword>
<dbReference type="Gene3D" id="3.40.50.300">
    <property type="entry name" value="P-loop containing nucleotide triphosphate hydrolases"/>
    <property type="match status" value="1"/>
</dbReference>